<dbReference type="InterPro" id="IPR005645">
    <property type="entry name" value="FSH-like_dom"/>
</dbReference>
<gene>
    <name evidence="2" type="ORF">B0T24DRAFT_679940</name>
</gene>
<sequence length="159" mass="17593">MPSGVTAEDSIYKLAGELGSKFHQGTSAVRVTLERLFAILDQNPEIDMRYPGLLRKGHGRVNAHHRGSPLYAIFFSGWPPARLRDDETIECLLANECGNLIEIPTCHIVGCDDPYMHCVMALFAMCDDDTAVLFDYGKGHTAPRDPRTIEELASAMART</sequence>
<dbReference type="EMBL" id="JAULSN010000005">
    <property type="protein sequence ID" value="KAK3370790.1"/>
    <property type="molecule type" value="Genomic_DNA"/>
</dbReference>
<dbReference type="Pfam" id="PF03959">
    <property type="entry name" value="FSH1"/>
    <property type="match status" value="1"/>
</dbReference>
<keyword evidence="3" id="KW-1185">Reference proteome</keyword>
<evidence type="ECO:0000259" key="1">
    <source>
        <dbReference type="Pfam" id="PF03959"/>
    </source>
</evidence>
<feature type="domain" description="Serine hydrolase" evidence="1">
    <location>
        <begin position="71"/>
        <end position="149"/>
    </location>
</feature>
<name>A0AAE0K7I3_9PEZI</name>
<evidence type="ECO:0000313" key="2">
    <source>
        <dbReference type="EMBL" id="KAK3370790.1"/>
    </source>
</evidence>
<accession>A0AAE0K7I3</accession>
<comment type="caution">
    <text evidence="2">The sequence shown here is derived from an EMBL/GenBank/DDBJ whole genome shotgun (WGS) entry which is preliminary data.</text>
</comment>
<reference evidence="2" key="2">
    <citation type="submission" date="2023-06" db="EMBL/GenBank/DDBJ databases">
        <authorList>
            <consortium name="Lawrence Berkeley National Laboratory"/>
            <person name="Haridas S."/>
            <person name="Hensen N."/>
            <person name="Bonometti L."/>
            <person name="Westerberg I."/>
            <person name="Brannstrom I.O."/>
            <person name="Guillou S."/>
            <person name="Cros-Aarteil S."/>
            <person name="Calhoun S."/>
            <person name="Kuo A."/>
            <person name="Mondo S."/>
            <person name="Pangilinan J."/>
            <person name="Riley R."/>
            <person name="Labutti K."/>
            <person name="Andreopoulos B."/>
            <person name="Lipzen A."/>
            <person name="Chen C."/>
            <person name="Yanf M."/>
            <person name="Daum C."/>
            <person name="Ng V."/>
            <person name="Clum A."/>
            <person name="Steindorff A."/>
            <person name="Ohm R."/>
            <person name="Martin F."/>
            <person name="Silar P."/>
            <person name="Natvig D."/>
            <person name="Lalanne C."/>
            <person name="Gautier V."/>
            <person name="Ament-Velasquez S.L."/>
            <person name="Kruys A."/>
            <person name="Hutchinson M.I."/>
            <person name="Powell A.J."/>
            <person name="Barry K."/>
            <person name="Miller A.N."/>
            <person name="Grigoriev I.V."/>
            <person name="Debuchy R."/>
            <person name="Gladieux P."/>
            <person name="Thoren M.H."/>
            <person name="Johannesson H."/>
        </authorList>
    </citation>
    <scope>NUCLEOTIDE SEQUENCE</scope>
    <source>
        <strain evidence="2">CBS 958.72</strain>
    </source>
</reference>
<proteinExistence type="predicted"/>
<dbReference type="AlphaFoldDB" id="A0AAE0K7I3"/>
<dbReference type="InterPro" id="IPR029058">
    <property type="entry name" value="AB_hydrolase_fold"/>
</dbReference>
<dbReference type="Gene3D" id="3.40.50.1820">
    <property type="entry name" value="alpha/beta hydrolase"/>
    <property type="match status" value="1"/>
</dbReference>
<evidence type="ECO:0000313" key="3">
    <source>
        <dbReference type="Proteomes" id="UP001287356"/>
    </source>
</evidence>
<reference evidence="2" key="1">
    <citation type="journal article" date="2023" name="Mol. Phylogenet. Evol.">
        <title>Genome-scale phylogeny and comparative genomics of the fungal order Sordariales.</title>
        <authorList>
            <person name="Hensen N."/>
            <person name="Bonometti L."/>
            <person name="Westerberg I."/>
            <person name="Brannstrom I.O."/>
            <person name="Guillou S."/>
            <person name="Cros-Aarteil S."/>
            <person name="Calhoun S."/>
            <person name="Haridas S."/>
            <person name="Kuo A."/>
            <person name="Mondo S."/>
            <person name="Pangilinan J."/>
            <person name="Riley R."/>
            <person name="LaButti K."/>
            <person name="Andreopoulos B."/>
            <person name="Lipzen A."/>
            <person name="Chen C."/>
            <person name="Yan M."/>
            <person name="Daum C."/>
            <person name="Ng V."/>
            <person name="Clum A."/>
            <person name="Steindorff A."/>
            <person name="Ohm R.A."/>
            <person name="Martin F."/>
            <person name="Silar P."/>
            <person name="Natvig D.O."/>
            <person name="Lalanne C."/>
            <person name="Gautier V."/>
            <person name="Ament-Velasquez S.L."/>
            <person name="Kruys A."/>
            <person name="Hutchinson M.I."/>
            <person name="Powell A.J."/>
            <person name="Barry K."/>
            <person name="Miller A.N."/>
            <person name="Grigoriev I.V."/>
            <person name="Debuchy R."/>
            <person name="Gladieux P."/>
            <person name="Hiltunen Thoren M."/>
            <person name="Johannesson H."/>
        </authorList>
    </citation>
    <scope>NUCLEOTIDE SEQUENCE</scope>
    <source>
        <strain evidence="2">CBS 958.72</strain>
    </source>
</reference>
<protein>
    <recommendedName>
        <fullName evidence="1">Serine hydrolase domain-containing protein</fullName>
    </recommendedName>
</protein>
<dbReference type="Proteomes" id="UP001287356">
    <property type="component" value="Unassembled WGS sequence"/>
</dbReference>
<organism evidence="2 3">
    <name type="scientific">Lasiosphaeria ovina</name>
    <dbReference type="NCBI Taxonomy" id="92902"/>
    <lineage>
        <taxon>Eukaryota</taxon>
        <taxon>Fungi</taxon>
        <taxon>Dikarya</taxon>
        <taxon>Ascomycota</taxon>
        <taxon>Pezizomycotina</taxon>
        <taxon>Sordariomycetes</taxon>
        <taxon>Sordariomycetidae</taxon>
        <taxon>Sordariales</taxon>
        <taxon>Lasiosphaeriaceae</taxon>
        <taxon>Lasiosphaeria</taxon>
    </lineage>
</organism>